<feature type="transmembrane region" description="Helical" evidence="1">
    <location>
        <begin position="485"/>
        <end position="506"/>
    </location>
</feature>
<sequence length="857" mass="96140">MAAKKSRKPARPEAKKTTPARIEIGWGWILLGLSILVFLLFANTLARGHLIHGSDQLISGYMFKSFVQESLRATGQFPLWNPYIFGGLPYIDAFHGDAFYITALLRTILPVGTVMALVFVLQIIVAGIFTYGFLRTLDCKKPVALVGAVAYMFTCVIVSLVDAGHDGKVIVASFLPAGLFMIQKAFNPQTKRRLMYFALLGLVIGLALLSPHVQMTYYLLMMMAFYIIFRFFVLGFKRKRWGFAAKSAGLSFGSLALGFAISAIQFLPALSYLGLSPRGAGGRGWEWNTSWSLPRAELFDLFNPRFSGILGNYWGANAFKQHSEYFGIIILALAIIGIILAWRRRETKFFTGFSIFAILMALGGNTPFYRIPYTIFPMLSSFRAPAMIFFTVSFSAVVLAALGLEAALERPLKLPKDKKRRADTATIVFIVVAGLLLIFGLWSSLAPQGFGNFVASLAKGGLIKAQGGARAGALLSKMRDNLPNAAGGFWLGLLFTGLGLAVILLWRKLRKLRWLWGVILAAVVFIDLWLVDRHFVNVVRDQTGNPVSAGEFYAPDEVVSFLKREKGVFRVFPLQFRGQDLYRNDDYLMLYHIQSVGGYHGNQLGRYQEFIDVPGEPRTIMFRNPRNLRYPAFLTMLDVGYLIALRLPDTSQLAAYSPKDQQTIMALHAELAPWIDTTRSSFRPVYAGQRYAIYRNYGQHSRAWLATDVEVIGENEAILTRMKRVNFDPLKTVILEEKPEGWRPSSDTTSPGQVQITRYEPNVIEIAADVKRHSVLVLSENWYPYYRAWVDGVEQKVYRADYTLRAVTLEPGQHQVVFRFRSPYQTAGVWITFAALGLVGLAVVLSLVANRKKRKEP</sequence>
<feature type="transmembrane region" description="Helical" evidence="1">
    <location>
        <begin position="425"/>
        <end position="445"/>
    </location>
</feature>
<feature type="transmembrane region" description="Helical" evidence="1">
    <location>
        <begin position="108"/>
        <end position="131"/>
    </location>
</feature>
<feature type="transmembrane region" description="Helical" evidence="1">
    <location>
        <begin position="248"/>
        <end position="267"/>
    </location>
</feature>
<keyword evidence="1" id="KW-0812">Transmembrane</keyword>
<feature type="transmembrane region" description="Helical" evidence="1">
    <location>
        <begin position="143"/>
        <end position="161"/>
    </location>
</feature>
<comment type="caution">
    <text evidence="2">The sequence shown here is derived from an EMBL/GenBank/DDBJ whole genome shotgun (WGS) entry which is preliminary data.</text>
</comment>
<accession>A0A532UZP8</accession>
<evidence type="ECO:0000313" key="2">
    <source>
        <dbReference type="EMBL" id="TKJ40207.1"/>
    </source>
</evidence>
<dbReference type="PANTHER" id="PTHR38454:SF1">
    <property type="entry name" value="INTEGRAL MEMBRANE PROTEIN"/>
    <property type="match status" value="1"/>
</dbReference>
<dbReference type="PANTHER" id="PTHR38454">
    <property type="entry name" value="INTEGRAL MEMBRANE PROTEIN-RELATED"/>
    <property type="match status" value="1"/>
</dbReference>
<feature type="transmembrane region" description="Helical" evidence="1">
    <location>
        <begin position="20"/>
        <end position="42"/>
    </location>
</feature>
<dbReference type="AlphaFoldDB" id="A0A532UZP8"/>
<organism evidence="2 3">
    <name type="scientific">candidate division TA06 bacterium B3_TA06</name>
    <dbReference type="NCBI Taxonomy" id="2012487"/>
    <lineage>
        <taxon>Bacteria</taxon>
        <taxon>Bacteria division TA06</taxon>
    </lineage>
</organism>
<dbReference type="Proteomes" id="UP000317778">
    <property type="component" value="Unassembled WGS sequence"/>
</dbReference>
<feature type="transmembrane region" description="Helical" evidence="1">
    <location>
        <begin position="382"/>
        <end position="404"/>
    </location>
</feature>
<evidence type="ECO:0008006" key="4">
    <source>
        <dbReference type="Google" id="ProtNLM"/>
    </source>
</evidence>
<feature type="transmembrane region" description="Helical" evidence="1">
    <location>
        <begin position="349"/>
        <end position="370"/>
    </location>
</feature>
<feature type="transmembrane region" description="Helical" evidence="1">
    <location>
        <begin position="325"/>
        <end position="342"/>
    </location>
</feature>
<keyword evidence="1" id="KW-1133">Transmembrane helix</keyword>
<gene>
    <name evidence="2" type="ORF">CEE36_09740</name>
</gene>
<feature type="transmembrane region" description="Helical" evidence="1">
    <location>
        <begin position="827"/>
        <end position="849"/>
    </location>
</feature>
<evidence type="ECO:0000313" key="3">
    <source>
        <dbReference type="Proteomes" id="UP000317778"/>
    </source>
</evidence>
<name>A0A532UZP8_UNCT6</name>
<evidence type="ECO:0000256" key="1">
    <source>
        <dbReference type="SAM" id="Phobius"/>
    </source>
</evidence>
<dbReference type="InterPro" id="IPR018580">
    <property type="entry name" value="Uncharacterised_YfhO"/>
</dbReference>
<keyword evidence="1" id="KW-0472">Membrane</keyword>
<reference evidence="2 3" key="1">
    <citation type="submission" date="2017-06" db="EMBL/GenBank/DDBJ databases">
        <title>Novel microbial phyla capable of carbon fixation and sulfur reduction in deep-sea sediments.</title>
        <authorList>
            <person name="Huang J."/>
            <person name="Baker B."/>
            <person name="Wang Y."/>
        </authorList>
    </citation>
    <scope>NUCLEOTIDE SEQUENCE [LARGE SCALE GENOMIC DNA]</scope>
    <source>
        <strain evidence="2">B3_TA06</strain>
    </source>
</reference>
<proteinExistence type="predicted"/>
<feature type="transmembrane region" description="Helical" evidence="1">
    <location>
        <begin position="513"/>
        <end position="531"/>
    </location>
</feature>
<feature type="transmembrane region" description="Helical" evidence="1">
    <location>
        <begin position="194"/>
        <end position="211"/>
    </location>
</feature>
<feature type="transmembrane region" description="Helical" evidence="1">
    <location>
        <begin position="217"/>
        <end position="236"/>
    </location>
</feature>
<feature type="transmembrane region" description="Helical" evidence="1">
    <location>
        <begin position="167"/>
        <end position="182"/>
    </location>
</feature>
<dbReference type="EMBL" id="NJBO01000019">
    <property type="protein sequence ID" value="TKJ40207.1"/>
    <property type="molecule type" value="Genomic_DNA"/>
</dbReference>
<protein>
    <recommendedName>
        <fullName evidence="4">Membrane protein 6-pyruvoyl-tetrahydropterin synthase-related domain-containing protein</fullName>
    </recommendedName>
</protein>